<reference evidence="2" key="1">
    <citation type="submission" date="2021-06" db="EMBL/GenBank/DDBJ databases">
        <title>Comparative genomics, transcriptomics and evolutionary studies reveal genomic signatures of adaptation to plant cell wall in hemibiotrophic fungi.</title>
        <authorList>
            <consortium name="DOE Joint Genome Institute"/>
            <person name="Baroncelli R."/>
            <person name="Diaz J.F."/>
            <person name="Benocci T."/>
            <person name="Peng M."/>
            <person name="Battaglia E."/>
            <person name="Haridas S."/>
            <person name="Andreopoulos W."/>
            <person name="Labutti K."/>
            <person name="Pangilinan J."/>
            <person name="Floch G.L."/>
            <person name="Makela M.R."/>
            <person name="Henrissat B."/>
            <person name="Grigoriev I.V."/>
            <person name="Crouch J.A."/>
            <person name="De Vries R.P."/>
            <person name="Sukno S.A."/>
            <person name="Thon M.R."/>
        </authorList>
    </citation>
    <scope>NUCLEOTIDE SEQUENCE</scope>
    <source>
        <strain evidence="2">MAFF235873</strain>
    </source>
</reference>
<evidence type="ECO:0000313" key="3">
    <source>
        <dbReference type="Proteomes" id="UP001232148"/>
    </source>
</evidence>
<gene>
    <name evidence="2" type="ORF">LX32DRAFT_167466</name>
</gene>
<comment type="caution">
    <text evidence="2">The sequence shown here is derived from an EMBL/GenBank/DDBJ whole genome shotgun (WGS) entry which is preliminary data.</text>
</comment>
<sequence>MSFFARFVCLLPHAHTYNPQVTTPSPTYLDSTMPTTRPRSRWNTPPPPPNILAGTYIEPAAFACSFYISHYYLLFSSYWPNSTLQFCQARPLRPLLVTRTNTQAFLSGINVFHPAKHLSFLSTLRNLSLQVDPSSRNELPKQPSRLLSRCQLLTSQEGTWIRGYRRVGLP</sequence>
<feature type="region of interest" description="Disordered" evidence="1">
    <location>
        <begin position="26"/>
        <end position="45"/>
    </location>
</feature>
<evidence type="ECO:0000256" key="1">
    <source>
        <dbReference type="SAM" id="MobiDB-lite"/>
    </source>
</evidence>
<dbReference type="AlphaFoldDB" id="A0AAD9HQN5"/>
<accession>A0AAD9HQN5</accession>
<organism evidence="2 3">
    <name type="scientific">Colletotrichum zoysiae</name>
    <dbReference type="NCBI Taxonomy" id="1216348"/>
    <lineage>
        <taxon>Eukaryota</taxon>
        <taxon>Fungi</taxon>
        <taxon>Dikarya</taxon>
        <taxon>Ascomycota</taxon>
        <taxon>Pezizomycotina</taxon>
        <taxon>Sordariomycetes</taxon>
        <taxon>Hypocreomycetidae</taxon>
        <taxon>Glomerellales</taxon>
        <taxon>Glomerellaceae</taxon>
        <taxon>Colletotrichum</taxon>
        <taxon>Colletotrichum graminicola species complex</taxon>
    </lineage>
</organism>
<proteinExistence type="predicted"/>
<name>A0AAD9HQN5_9PEZI</name>
<dbReference type="EMBL" id="MU842828">
    <property type="protein sequence ID" value="KAK2032687.1"/>
    <property type="molecule type" value="Genomic_DNA"/>
</dbReference>
<keyword evidence="3" id="KW-1185">Reference proteome</keyword>
<protein>
    <submittedName>
        <fullName evidence="2">Uncharacterized protein</fullName>
    </submittedName>
</protein>
<dbReference type="Proteomes" id="UP001232148">
    <property type="component" value="Unassembled WGS sequence"/>
</dbReference>
<evidence type="ECO:0000313" key="2">
    <source>
        <dbReference type="EMBL" id="KAK2032687.1"/>
    </source>
</evidence>
<feature type="compositionally biased region" description="Low complexity" evidence="1">
    <location>
        <begin position="34"/>
        <end position="43"/>
    </location>
</feature>